<protein>
    <submittedName>
        <fullName evidence="1">Uncharacterized protein</fullName>
    </submittedName>
</protein>
<name>A0AAV1STF4_9ROSI</name>
<comment type="caution">
    <text evidence="1">The sequence shown here is derived from an EMBL/GenBank/DDBJ whole genome shotgun (WGS) entry which is preliminary data.</text>
</comment>
<dbReference type="Proteomes" id="UP001314170">
    <property type="component" value="Unassembled WGS sequence"/>
</dbReference>
<dbReference type="EMBL" id="CAWUPB010001197">
    <property type="protein sequence ID" value="CAK7355844.1"/>
    <property type="molecule type" value="Genomic_DNA"/>
</dbReference>
<sequence>MSALSYIKTLPDIKLIHSFGTQKHVSFHESNRIIGEKSINCPEEMSELAMHKMTRNEDTYFERSYRSGYFHVYKLNFEKQTEVGVDLDGTALFVGNNE</sequence>
<gene>
    <name evidence="1" type="ORF">DCAF_LOCUS26107</name>
</gene>
<proteinExistence type="predicted"/>
<evidence type="ECO:0000313" key="2">
    <source>
        <dbReference type="Proteomes" id="UP001314170"/>
    </source>
</evidence>
<reference evidence="1 2" key="1">
    <citation type="submission" date="2024-01" db="EMBL/GenBank/DDBJ databases">
        <authorList>
            <person name="Waweru B."/>
        </authorList>
    </citation>
    <scope>NUCLEOTIDE SEQUENCE [LARGE SCALE GENOMIC DNA]</scope>
</reference>
<evidence type="ECO:0000313" key="1">
    <source>
        <dbReference type="EMBL" id="CAK7355844.1"/>
    </source>
</evidence>
<dbReference type="AlphaFoldDB" id="A0AAV1STF4"/>
<accession>A0AAV1STF4</accession>
<keyword evidence="2" id="KW-1185">Reference proteome</keyword>
<organism evidence="1 2">
    <name type="scientific">Dovyalis caffra</name>
    <dbReference type="NCBI Taxonomy" id="77055"/>
    <lineage>
        <taxon>Eukaryota</taxon>
        <taxon>Viridiplantae</taxon>
        <taxon>Streptophyta</taxon>
        <taxon>Embryophyta</taxon>
        <taxon>Tracheophyta</taxon>
        <taxon>Spermatophyta</taxon>
        <taxon>Magnoliopsida</taxon>
        <taxon>eudicotyledons</taxon>
        <taxon>Gunneridae</taxon>
        <taxon>Pentapetalae</taxon>
        <taxon>rosids</taxon>
        <taxon>fabids</taxon>
        <taxon>Malpighiales</taxon>
        <taxon>Salicaceae</taxon>
        <taxon>Flacourtieae</taxon>
        <taxon>Dovyalis</taxon>
    </lineage>
</organism>